<dbReference type="EMBL" id="JAGTJJ010000070">
    <property type="protein sequence ID" value="MDC3988315.1"/>
    <property type="molecule type" value="Genomic_DNA"/>
</dbReference>
<dbReference type="RefSeq" id="WP_272427814.1">
    <property type="nucleotide sequence ID" value="NZ_JAGTJJ010000070.1"/>
</dbReference>
<proteinExistence type="predicted"/>
<organism evidence="3 4">
    <name type="scientific">Polyangium jinanense</name>
    <dbReference type="NCBI Taxonomy" id="2829994"/>
    <lineage>
        <taxon>Bacteria</taxon>
        <taxon>Pseudomonadati</taxon>
        <taxon>Myxococcota</taxon>
        <taxon>Polyangia</taxon>
        <taxon>Polyangiales</taxon>
        <taxon>Polyangiaceae</taxon>
        <taxon>Polyangium</taxon>
    </lineage>
</organism>
<evidence type="ECO:0000313" key="2">
    <source>
        <dbReference type="EMBL" id="MDC3988315.1"/>
    </source>
</evidence>
<keyword evidence="1" id="KW-0472">Membrane</keyword>
<feature type="transmembrane region" description="Helical" evidence="1">
    <location>
        <begin position="147"/>
        <end position="164"/>
    </location>
</feature>
<gene>
    <name evidence="2" type="ORF">KEG57_48045</name>
    <name evidence="3" type="ORF">KEG57_54145</name>
</gene>
<evidence type="ECO:0000313" key="3">
    <source>
        <dbReference type="EMBL" id="MDC3989512.1"/>
    </source>
</evidence>
<keyword evidence="4" id="KW-1185">Reference proteome</keyword>
<evidence type="ECO:0000313" key="4">
    <source>
        <dbReference type="Proteomes" id="UP001151081"/>
    </source>
</evidence>
<feature type="transmembrane region" description="Helical" evidence="1">
    <location>
        <begin position="39"/>
        <end position="63"/>
    </location>
</feature>
<reference evidence="3 4" key="1">
    <citation type="submission" date="2021-04" db="EMBL/GenBank/DDBJ databases">
        <title>Genome analysis of Polyangium sp.</title>
        <authorList>
            <person name="Li Y."/>
            <person name="Wang J."/>
        </authorList>
    </citation>
    <scope>NUCLEOTIDE SEQUENCE [LARGE SCALE GENOMIC DNA]</scope>
    <source>
        <strain evidence="3 4">SDU14</strain>
    </source>
</reference>
<keyword evidence="1" id="KW-1133">Transmembrane helix</keyword>
<dbReference type="EMBL" id="JAGTJJ010000119">
    <property type="protein sequence ID" value="MDC3989512.1"/>
    <property type="molecule type" value="Genomic_DNA"/>
</dbReference>
<sequence>MRKIALPGPVASAFVTLITLTVVPGMARADEPAKAGWDGRFVVGMSALGVSAVSLGFGILSTYQVYEVNEAIRTSAFAARFTDAQNVCVAAETSADVGAGVMRETCARGNTYNTLQYVMYGLHVGSALAGIYLVATSGRAGERKGVAVVPVVSAGFGGVVVRGAF</sequence>
<comment type="caution">
    <text evidence="3">The sequence shown here is derived from an EMBL/GenBank/DDBJ whole genome shotgun (WGS) entry which is preliminary data.</text>
</comment>
<keyword evidence="1" id="KW-0812">Transmembrane</keyword>
<accession>A0A9X4B0U2</accession>
<evidence type="ECO:0000256" key="1">
    <source>
        <dbReference type="SAM" id="Phobius"/>
    </source>
</evidence>
<dbReference type="AlphaFoldDB" id="A0A9X4B0U2"/>
<protein>
    <submittedName>
        <fullName evidence="3">Uncharacterized protein</fullName>
    </submittedName>
</protein>
<dbReference type="Proteomes" id="UP001151081">
    <property type="component" value="Unassembled WGS sequence"/>
</dbReference>
<name>A0A9X4B0U2_9BACT</name>
<feature type="transmembrane region" description="Helical" evidence="1">
    <location>
        <begin position="117"/>
        <end position="135"/>
    </location>
</feature>